<evidence type="ECO:0000313" key="2">
    <source>
        <dbReference type="EMBL" id="KAB1215903.1"/>
    </source>
</evidence>
<dbReference type="AlphaFoldDB" id="A0A6A1VSF2"/>
<reference evidence="1" key="3">
    <citation type="submission" date="2019-09" db="EMBL/GenBank/DDBJ databases">
        <authorList>
            <person name="Gao Z."/>
        </authorList>
    </citation>
    <scope>NUCLEOTIDE SEQUENCE</scope>
    <source>
        <tissue evidence="1">Leaves</tissue>
    </source>
</reference>
<accession>A0A6A1VSF2</accession>
<reference evidence="1 3" key="2">
    <citation type="journal article" date="2019" name="Plant Biotechnol. J.">
        <title>The red bayberry genome and genetic basis of sex determination.</title>
        <authorList>
            <person name="Jia H.M."/>
            <person name="Jia H.J."/>
            <person name="Cai Q.L."/>
            <person name="Wang Y."/>
            <person name="Zhao H.B."/>
            <person name="Yang W.F."/>
            <person name="Wang G.Y."/>
            <person name="Li Y.H."/>
            <person name="Zhan D.L."/>
            <person name="Shen Y.T."/>
            <person name="Niu Q.F."/>
            <person name="Chang L."/>
            <person name="Qiu J."/>
            <person name="Zhao L."/>
            <person name="Xie H.B."/>
            <person name="Fu W.Y."/>
            <person name="Jin J."/>
            <person name="Li X.W."/>
            <person name="Jiao Y."/>
            <person name="Zhou C.C."/>
            <person name="Tu T."/>
            <person name="Chai C.Y."/>
            <person name="Gao J.L."/>
            <person name="Fan L.J."/>
            <person name="van de Weg E."/>
            <person name="Wang J.Y."/>
            <person name="Gao Z.S."/>
        </authorList>
    </citation>
    <scope>NUCLEOTIDE SEQUENCE [LARGE SCALE GENOMIC DNA]</scope>
    <source>
        <tissue evidence="1">Leaves</tissue>
    </source>
</reference>
<sequence length="155" mass="16781">MMKAEVVDYRIFNGPEELLQKIQELNIGVPPYTSSPSGGFAKEGLNKEKSTVVEGGSVKVSLNPSSSSTKGYSEGEQVVTPRCMGIPESHWDSEFAMPPIITVPLVSMTSTIPTELGVLMDSLLKISGHNKDLVKVYSQDRACPETLNFSVAFQA</sequence>
<reference evidence="1" key="1">
    <citation type="submission" date="2018-07" db="EMBL/GenBank/DDBJ databases">
        <authorList>
            <person name="Gao Z.-S."/>
            <person name="Jia H.-M."/>
            <person name="Jia H.-J."/>
            <person name="Cai Q.-L."/>
            <person name="Wang Y."/>
            <person name="Zhao H.-B."/>
        </authorList>
    </citation>
    <scope>NUCLEOTIDE SEQUENCE</scope>
    <source>
        <tissue evidence="1">Leaves</tissue>
    </source>
</reference>
<dbReference type="EMBL" id="RXIC02000022">
    <property type="protein sequence ID" value="KAB1215902.1"/>
    <property type="molecule type" value="Genomic_DNA"/>
</dbReference>
<evidence type="ECO:0000313" key="1">
    <source>
        <dbReference type="EMBL" id="KAB1215902.1"/>
    </source>
</evidence>
<dbReference type="EMBL" id="RXIC02000022">
    <property type="protein sequence ID" value="KAB1215903.1"/>
    <property type="molecule type" value="Genomic_DNA"/>
</dbReference>
<gene>
    <name evidence="1" type="ORF">CJ030_MR4G028676</name>
    <name evidence="2" type="ORF">CJ030_MR4G028677</name>
</gene>
<proteinExistence type="predicted"/>
<evidence type="ECO:0000313" key="3">
    <source>
        <dbReference type="Proteomes" id="UP000516437"/>
    </source>
</evidence>
<name>A0A6A1VSF2_9ROSI</name>
<comment type="caution">
    <text evidence="1">The sequence shown here is derived from an EMBL/GenBank/DDBJ whole genome shotgun (WGS) entry which is preliminary data.</text>
</comment>
<dbReference type="Proteomes" id="UP000516437">
    <property type="component" value="Chromosome 4"/>
</dbReference>
<protein>
    <submittedName>
        <fullName evidence="1">Uncharacterized protein</fullName>
    </submittedName>
</protein>
<organism evidence="1 3">
    <name type="scientific">Morella rubra</name>
    <name type="common">Chinese bayberry</name>
    <dbReference type="NCBI Taxonomy" id="262757"/>
    <lineage>
        <taxon>Eukaryota</taxon>
        <taxon>Viridiplantae</taxon>
        <taxon>Streptophyta</taxon>
        <taxon>Embryophyta</taxon>
        <taxon>Tracheophyta</taxon>
        <taxon>Spermatophyta</taxon>
        <taxon>Magnoliopsida</taxon>
        <taxon>eudicotyledons</taxon>
        <taxon>Gunneridae</taxon>
        <taxon>Pentapetalae</taxon>
        <taxon>rosids</taxon>
        <taxon>fabids</taxon>
        <taxon>Fagales</taxon>
        <taxon>Myricaceae</taxon>
        <taxon>Morella</taxon>
    </lineage>
</organism>
<keyword evidence="3" id="KW-1185">Reference proteome</keyword>